<proteinExistence type="predicted"/>
<dbReference type="Pfam" id="PF09548">
    <property type="entry name" value="Spore_III_AB"/>
    <property type="match status" value="1"/>
</dbReference>
<dbReference type="RefSeq" id="WP_068723592.1">
    <property type="nucleotide sequence ID" value="NZ_LSKU01000001.1"/>
</dbReference>
<name>A0A135L2V1_9BACI</name>
<dbReference type="AlphaFoldDB" id="A0A135L2V1"/>
<dbReference type="InterPro" id="IPR014198">
    <property type="entry name" value="Spore_III_AB"/>
</dbReference>
<sequence>MFKLIGATLIIGASTIAGFQIARNYHERTKQLRILQQALQMLETEIVYGAVPLHLAMEHIGQRITNVVKTFFLEMSENLKMLDGASTYECWRLSIEKHYQKTALKTQDKAILIQFGHTLGISDREDQMKHIRLTMQNLATEEQLARDEQKINEKLSKNLGVLLGILIVILMY</sequence>
<dbReference type="STRING" id="1413211.U473_04070"/>
<dbReference type="OrthoDB" id="1957909at2"/>
<evidence type="ECO:0008006" key="3">
    <source>
        <dbReference type="Google" id="ProtNLM"/>
    </source>
</evidence>
<gene>
    <name evidence="1" type="ORF">U473_04070</name>
</gene>
<evidence type="ECO:0000313" key="1">
    <source>
        <dbReference type="EMBL" id="KXG43280.1"/>
    </source>
</evidence>
<accession>A0A135L2V1</accession>
<dbReference type="Proteomes" id="UP000070352">
    <property type="component" value="Unassembled WGS sequence"/>
</dbReference>
<protein>
    <recommendedName>
        <fullName evidence="3">Stage III sporulation protein AB</fullName>
    </recommendedName>
</protein>
<dbReference type="EMBL" id="LSKU01000001">
    <property type="protein sequence ID" value="KXG43280.1"/>
    <property type="molecule type" value="Genomic_DNA"/>
</dbReference>
<keyword evidence="2" id="KW-1185">Reference proteome</keyword>
<organism evidence="1 2">
    <name type="scientific">Tepidibacillus decaturensis</name>
    <dbReference type="NCBI Taxonomy" id="1413211"/>
    <lineage>
        <taxon>Bacteria</taxon>
        <taxon>Bacillati</taxon>
        <taxon>Bacillota</taxon>
        <taxon>Bacilli</taxon>
        <taxon>Bacillales</taxon>
        <taxon>Bacillaceae</taxon>
        <taxon>Tepidibacillus</taxon>
    </lineage>
</organism>
<dbReference type="PIRSF" id="PIRSF021435">
    <property type="entry name" value="SpoIIIAB"/>
    <property type="match status" value="1"/>
</dbReference>
<dbReference type="NCBIfam" id="TIGR02833">
    <property type="entry name" value="spore_III_AB"/>
    <property type="match status" value="1"/>
</dbReference>
<comment type="caution">
    <text evidence="1">The sequence shown here is derived from an EMBL/GenBank/DDBJ whole genome shotgun (WGS) entry which is preliminary data.</text>
</comment>
<reference evidence="1 2" key="1">
    <citation type="submission" date="2016-02" db="EMBL/GenBank/DDBJ databases">
        <title>Draft Genome for Tepidibacillus decaturensis nov. sp. Strain Z9, an Anaerobic, Moderately Thermophilic and Heterotrophic Bacterium from Deep Subsurface of the Illinois Basin, USA.</title>
        <authorList>
            <person name="Dong Y."/>
            <person name="Chang J.Y."/>
            <person name="Sanford R."/>
            <person name="Fouke B.W."/>
        </authorList>
    </citation>
    <scope>NUCLEOTIDE SEQUENCE [LARGE SCALE GENOMIC DNA]</scope>
    <source>
        <strain evidence="1 2">Z9</strain>
    </source>
</reference>
<evidence type="ECO:0000313" key="2">
    <source>
        <dbReference type="Proteomes" id="UP000070352"/>
    </source>
</evidence>